<reference evidence="2" key="1">
    <citation type="submission" date="2023-07" db="EMBL/GenBank/DDBJ databases">
        <title>draft genome sequence of fig (Ficus carica).</title>
        <authorList>
            <person name="Takahashi T."/>
            <person name="Nishimura K."/>
        </authorList>
    </citation>
    <scope>NUCLEOTIDE SEQUENCE</scope>
</reference>
<keyword evidence="3" id="KW-1185">Reference proteome</keyword>
<sequence length="61" mass="6350">MEKPVEGDKSVAGISRAADWDQTESERRVGRGTTRLAENGAAGDWAGAGFLLGEIDGRACG</sequence>
<comment type="caution">
    <text evidence="2">The sequence shown here is derived from an EMBL/GenBank/DDBJ whole genome shotgun (WGS) entry which is preliminary data.</text>
</comment>
<gene>
    <name evidence="2" type="ORF">TIFTF001_053118</name>
</gene>
<feature type="region of interest" description="Disordered" evidence="1">
    <location>
        <begin position="1"/>
        <end position="35"/>
    </location>
</feature>
<dbReference type="EMBL" id="BTGU01012136">
    <property type="protein sequence ID" value="GMN74124.1"/>
    <property type="molecule type" value="Genomic_DNA"/>
</dbReference>
<protein>
    <submittedName>
        <fullName evidence="2">Uncharacterized protein</fullName>
    </submittedName>
</protein>
<evidence type="ECO:0000256" key="1">
    <source>
        <dbReference type="SAM" id="MobiDB-lite"/>
    </source>
</evidence>
<dbReference type="AlphaFoldDB" id="A0AA88EFR9"/>
<name>A0AA88EFR9_FICCA</name>
<dbReference type="Proteomes" id="UP001187192">
    <property type="component" value="Unassembled WGS sequence"/>
</dbReference>
<organism evidence="2 3">
    <name type="scientific">Ficus carica</name>
    <name type="common">Common fig</name>
    <dbReference type="NCBI Taxonomy" id="3494"/>
    <lineage>
        <taxon>Eukaryota</taxon>
        <taxon>Viridiplantae</taxon>
        <taxon>Streptophyta</taxon>
        <taxon>Embryophyta</taxon>
        <taxon>Tracheophyta</taxon>
        <taxon>Spermatophyta</taxon>
        <taxon>Magnoliopsida</taxon>
        <taxon>eudicotyledons</taxon>
        <taxon>Gunneridae</taxon>
        <taxon>Pentapetalae</taxon>
        <taxon>rosids</taxon>
        <taxon>fabids</taxon>
        <taxon>Rosales</taxon>
        <taxon>Moraceae</taxon>
        <taxon>Ficeae</taxon>
        <taxon>Ficus</taxon>
    </lineage>
</organism>
<proteinExistence type="predicted"/>
<evidence type="ECO:0000313" key="3">
    <source>
        <dbReference type="Proteomes" id="UP001187192"/>
    </source>
</evidence>
<evidence type="ECO:0000313" key="2">
    <source>
        <dbReference type="EMBL" id="GMN74124.1"/>
    </source>
</evidence>
<accession>A0AA88EFR9</accession>